<evidence type="ECO:0000313" key="5">
    <source>
        <dbReference type="Proteomes" id="UP000011761"/>
    </source>
</evidence>
<dbReference type="KEGG" id="bcom:BAUCODRAFT_403245"/>
<name>M2LTA5_BAUPA</name>
<dbReference type="PANTHER" id="PTHR11603:SF132">
    <property type="entry name" value="C2H2-TYPE DOMAIN-CONTAINING PROTEIN"/>
    <property type="match status" value="1"/>
</dbReference>
<dbReference type="GeneID" id="19113968"/>
<protein>
    <recommendedName>
        <fullName evidence="1">magnesium chelatase</fullName>
        <ecNumber evidence="1">6.6.1.1</ecNumber>
    </recommendedName>
</protein>
<dbReference type="InterPro" id="IPR052041">
    <property type="entry name" value="Nucleic_acid_metab_PIN/TRAM"/>
</dbReference>
<sequence length="342" mass="38139">MDELITEKVQPMSDLDLAVLVSLLAGQHCILYCEQQDANDLRDELRVLCTETFRLETATIRCSSKTNVDEFSQSILVDVYDTFEDASEQHEGATNRNLTFNGDVSPDRSPSRFGTLHNVLDDRRIADVIIAADLDQASATIQVQTLELLRTKRIFTRTAMHTAPKDFLFIVIASAPGARLTHHLNDMFALSHYHSPEDGFTHIYNDSSNSETPTLKLEELEHLRSSTDAVRLSGEVRAYLHNITIFLRNSRYVKGGITAAATRHLRAVATALAPLHGLDYISPSLVALATRKVYPHRLVLATAETERTLQWGSDPDAVREMLEGVTVEDVIEDVIMSLQAPL</sequence>
<dbReference type="Pfam" id="PF17863">
    <property type="entry name" value="AAA_lid_2"/>
    <property type="match status" value="1"/>
</dbReference>
<dbReference type="OrthoDB" id="444631at2759"/>
<dbReference type="EC" id="6.6.1.1" evidence="1"/>
<dbReference type="PANTHER" id="PTHR11603">
    <property type="entry name" value="AAA FAMILY ATPASE"/>
    <property type="match status" value="1"/>
</dbReference>
<dbReference type="InterPro" id="IPR041628">
    <property type="entry name" value="ChlI/MoxR_AAA_lid"/>
</dbReference>
<keyword evidence="5" id="KW-1185">Reference proteome</keyword>
<dbReference type="eggNOG" id="ENOG502QQMN">
    <property type="taxonomic scope" value="Eukaryota"/>
</dbReference>
<dbReference type="EMBL" id="KB445553">
    <property type="protein sequence ID" value="EMC97762.1"/>
    <property type="molecule type" value="Genomic_DNA"/>
</dbReference>
<dbReference type="Gene3D" id="1.10.8.80">
    <property type="entry name" value="Magnesium chelatase subunit I, C-Terminal domain"/>
    <property type="match status" value="1"/>
</dbReference>
<dbReference type="GO" id="GO:0016851">
    <property type="term" value="F:magnesium chelatase activity"/>
    <property type="evidence" value="ECO:0007669"/>
    <property type="project" value="UniProtKB-EC"/>
</dbReference>
<dbReference type="OMA" id="HWHDPED"/>
<evidence type="ECO:0000256" key="1">
    <source>
        <dbReference type="ARBA" id="ARBA00012825"/>
    </source>
</evidence>
<feature type="domain" description="ChlI/MoxR AAA lid" evidence="3">
    <location>
        <begin position="247"/>
        <end position="307"/>
    </location>
</feature>
<accession>M2LTA5</accession>
<dbReference type="RefSeq" id="XP_007674722.1">
    <property type="nucleotide sequence ID" value="XM_007676532.1"/>
</dbReference>
<comment type="pathway">
    <text evidence="2">Porphyrin-containing compound metabolism.</text>
</comment>
<dbReference type="AlphaFoldDB" id="M2LTA5"/>
<proteinExistence type="predicted"/>
<evidence type="ECO:0000313" key="4">
    <source>
        <dbReference type="EMBL" id="EMC97762.1"/>
    </source>
</evidence>
<evidence type="ECO:0000259" key="3">
    <source>
        <dbReference type="Pfam" id="PF17863"/>
    </source>
</evidence>
<organism evidence="4 5">
    <name type="scientific">Baudoinia panamericana (strain UAMH 10762)</name>
    <name type="common">Angels' share fungus</name>
    <name type="synonym">Baudoinia compniacensis (strain UAMH 10762)</name>
    <dbReference type="NCBI Taxonomy" id="717646"/>
    <lineage>
        <taxon>Eukaryota</taxon>
        <taxon>Fungi</taxon>
        <taxon>Dikarya</taxon>
        <taxon>Ascomycota</taxon>
        <taxon>Pezizomycotina</taxon>
        <taxon>Dothideomycetes</taxon>
        <taxon>Dothideomycetidae</taxon>
        <taxon>Mycosphaerellales</taxon>
        <taxon>Teratosphaeriaceae</taxon>
        <taxon>Baudoinia</taxon>
    </lineage>
</organism>
<dbReference type="HOGENOM" id="CLU_034390_0_0_1"/>
<evidence type="ECO:0000256" key="2">
    <source>
        <dbReference type="ARBA" id="ARBA00023444"/>
    </source>
</evidence>
<gene>
    <name evidence="4" type="ORF">BAUCODRAFT_403245</name>
</gene>
<dbReference type="Proteomes" id="UP000011761">
    <property type="component" value="Unassembled WGS sequence"/>
</dbReference>
<reference evidence="4 5" key="1">
    <citation type="journal article" date="2012" name="PLoS Pathog.">
        <title>Diverse lifestyles and strategies of plant pathogenesis encoded in the genomes of eighteen Dothideomycetes fungi.</title>
        <authorList>
            <person name="Ohm R.A."/>
            <person name="Feau N."/>
            <person name="Henrissat B."/>
            <person name="Schoch C.L."/>
            <person name="Horwitz B.A."/>
            <person name="Barry K.W."/>
            <person name="Condon B.J."/>
            <person name="Copeland A.C."/>
            <person name="Dhillon B."/>
            <person name="Glaser F."/>
            <person name="Hesse C.N."/>
            <person name="Kosti I."/>
            <person name="LaButti K."/>
            <person name="Lindquist E.A."/>
            <person name="Lucas S."/>
            <person name="Salamov A.A."/>
            <person name="Bradshaw R.E."/>
            <person name="Ciuffetti L."/>
            <person name="Hamelin R.C."/>
            <person name="Kema G.H.J."/>
            <person name="Lawrence C."/>
            <person name="Scott J.A."/>
            <person name="Spatafora J.W."/>
            <person name="Turgeon B.G."/>
            <person name="de Wit P.J.G.M."/>
            <person name="Zhong S."/>
            <person name="Goodwin S.B."/>
            <person name="Grigoriev I.V."/>
        </authorList>
    </citation>
    <scope>NUCLEOTIDE SEQUENCE [LARGE SCALE GENOMIC DNA]</scope>
    <source>
        <strain evidence="4 5">UAMH 10762</strain>
    </source>
</reference>